<feature type="compositionally biased region" description="Low complexity" evidence="1">
    <location>
        <begin position="1"/>
        <end position="10"/>
    </location>
</feature>
<sequence length="187" mass="19304">SLSRASRAQRGSGGGAVVRVDPPPGLHPAAAGGRSDCAATDAAASAGSLPTRRPLRALRGNKATRGGQNPHRLLPGRGASPAAAVACALLFLGFRQGGKQASGNPRRGRASPGPRVGGFGSAEPTLIRPPPLAALGHPRLHSEGTSRSGSWTLVAKRQPGPRAGRWEYYKSQQAPRRERRSGRRGPA</sequence>
<dbReference type="Proteomes" id="UP000308365">
    <property type="component" value="Unassembled WGS sequence"/>
</dbReference>
<accession>A0A4U1EGT6</accession>
<organism evidence="2 3">
    <name type="scientific">Monodon monoceros</name>
    <name type="common">Narwhal</name>
    <name type="synonym">Ceratodon monodon</name>
    <dbReference type="NCBI Taxonomy" id="40151"/>
    <lineage>
        <taxon>Eukaryota</taxon>
        <taxon>Metazoa</taxon>
        <taxon>Chordata</taxon>
        <taxon>Craniata</taxon>
        <taxon>Vertebrata</taxon>
        <taxon>Euteleostomi</taxon>
        <taxon>Mammalia</taxon>
        <taxon>Eutheria</taxon>
        <taxon>Laurasiatheria</taxon>
        <taxon>Artiodactyla</taxon>
        <taxon>Whippomorpha</taxon>
        <taxon>Cetacea</taxon>
        <taxon>Odontoceti</taxon>
        <taxon>Monodontidae</taxon>
        <taxon>Monodon</taxon>
    </lineage>
</organism>
<feature type="non-terminal residue" evidence="2">
    <location>
        <position position="1"/>
    </location>
</feature>
<evidence type="ECO:0000313" key="3">
    <source>
        <dbReference type="Proteomes" id="UP000308365"/>
    </source>
</evidence>
<comment type="caution">
    <text evidence="2">The sequence shown here is derived from an EMBL/GenBank/DDBJ whole genome shotgun (WGS) entry which is preliminary data.</text>
</comment>
<evidence type="ECO:0000256" key="1">
    <source>
        <dbReference type="SAM" id="MobiDB-lite"/>
    </source>
</evidence>
<feature type="compositionally biased region" description="Low complexity" evidence="1">
    <location>
        <begin position="27"/>
        <end position="46"/>
    </location>
</feature>
<gene>
    <name evidence="2" type="ORF">EI555_017552</name>
</gene>
<name>A0A4U1EGT6_MONMO</name>
<feature type="region of interest" description="Disordered" evidence="1">
    <location>
        <begin position="97"/>
        <end position="187"/>
    </location>
</feature>
<evidence type="ECO:0000313" key="2">
    <source>
        <dbReference type="EMBL" id="TKC35451.1"/>
    </source>
</evidence>
<dbReference type="AlphaFoldDB" id="A0A4U1EGT6"/>
<protein>
    <submittedName>
        <fullName evidence="2">Uncharacterized protein</fullName>
    </submittedName>
</protein>
<dbReference type="EMBL" id="RWIC01001531">
    <property type="protein sequence ID" value="TKC35451.1"/>
    <property type="molecule type" value="Genomic_DNA"/>
</dbReference>
<reference evidence="3" key="1">
    <citation type="journal article" date="2019" name="IScience">
        <title>Narwhal Genome Reveals Long-Term Low Genetic Diversity despite Current Large Abundance Size.</title>
        <authorList>
            <person name="Westbury M.V."/>
            <person name="Petersen B."/>
            <person name="Garde E."/>
            <person name="Heide-Jorgensen M.P."/>
            <person name="Lorenzen E.D."/>
        </authorList>
    </citation>
    <scope>NUCLEOTIDE SEQUENCE [LARGE SCALE GENOMIC DNA]</scope>
</reference>
<feature type="region of interest" description="Disordered" evidence="1">
    <location>
        <begin position="1"/>
        <end position="79"/>
    </location>
</feature>
<feature type="compositionally biased region" description="Basic residues" evidence="1">
    <location>
        <begin position="177"/>
        <end position="187"/>
    </location>
</feature>
<proteinExistence type="predicted"/>